<comment type="caution">
    <text evidence="2">The sequence shown here is derived from an EMBL/GenBank/DDBJ whole genome shotgun (WGS) entry which is preliminary data.</text>
</comment>
<keyword evidence="3" id="KW-1185">Reference proteome</keyword>
<feature type="domain" description="Carboxymuconolactone decarboxylase-like" evidence="1">
    <location>
        <begin position="28"/>
        <end position="98"/>
    </location>
</feature>
<accession>A0A327ZDB6</accession>
<gene>
    <name evidence="2" type="ORF">B0I29_115239</name>
</gene>
<dbReference type="EMBL" id="QLMJ01000015">
    <property type="protein sequence ID" value="RAK31432.1"/>
    <property type="molecule type" value="Genomic_DNA"/>
</dbReference>
<sequence>MRIESPREAASHFTPELTALIEDPLYSERVWADPRLSPRDRSIATLGAIVALYRPDELRAQLHRAVDNGLTLEEISALITHTAFYGGFPAAISASVIAHEVLSPDHH</sequence>
<dbReference type="Proteomes" id="UP000249341">
    <property type="component" value="Unassembled WGS sequence"/>
</dbReference>
<evidence type="ECO:0000259" key="1">
    <source>
        <dbReference type="Pfam" id="PF02627"/>
    </source>
</evidence>
<evidence type="ECO:0000313" key="3">
    <source>
        <dbReference type="Proteomes" id="UP000249341"/>
    </source>
</evidence>
<dbReference type="AlphaFoldDB" id="A0A327ZDB6"/>
<dbReference type="InterPro" id="IPR003779">
    <property type="entry name" value="CMD-like"/>
</dbReference>
<dbReference type="InterPro" id="IPR052512">
    <property type="entry name" value="4CMD/NDH-1_regulator"/>
</dbReference>
<dbReference type="InterPro" id="IPR029032">
    <property type="entry name" value="AhpD-like"/>
</dbReference>
<dbReference type="Gene3D" id="1.20.1290.10">
    <property type="entry name" value="AhpD-like"/>
    <property type="match status" value="1"/>
</dbReference>
<dbReference type="SUPFAM" id="SSF69118">
    <property type="entry name" value="AhpD-like"/>
    <property type="match status" value="1"/>
</dbReference>
<dbReference type="OrthoDB" id="9802489at2"/>
<dbReference type="Pfam" id="PF02627">
    <property type="entry name" value="CMD"/>
    <property type="match status" value="1"/>
</dbReference>
<name>A0A327ZDB6_9ACTN</name>
<dbReference type="PANTHER" id="PTHR33570:SF9">
    <property type="entry name" value="BLL4600 PROTEIN"/>
    <property type="match status" value="1"/>
</dbReference>
<proteinExistence type="predicted"/>
<reference evidence="2 3" key="1">
    <citation type="submission" date="2018-06" db="EMBL/GenBank/DDBJ databases">
        <title>Genomic Encyclopedia of Type Strains, Phase III (KMG-III): the genomes of soil and plant-associated and newly described type strains.</title>
        <authorList>
            <person name="Whitman W."/>
        </authorList>
    </citation>
    <scope>NUCLEOTIDE SEQUENCE [LARGE SCALE GENOMIC DNA]</scope>
    <source>
        <strain evidence="2 3">CGMCC 4.7090</strain>
    </source>
</reference>
<evidence type="ECO:0000313" key="2">
    <source>
        <dbReference type="EMBL" id="RAK31432.1"/>
    </source>
</evidence>
<dbReference type="PANTHER" id="PTHR33570">
    <property type="entry name" value="4-CARBOXYMUCONOLACTONE DECARBOXYLASE FAMILY PROTEIN"/>
    <property type="match status" value="1"/>
</dbReference>
<organism evidence="2 3">
    <name type="scientific">Actinoplanes lutulentus</name>
    <dbReference type="NCBI Taxonomy" id="1287878"/>
    <lineage>
        <taxon>Bacteria</taxon>
        <taxon>Bacillati</taxon>
        <taxon>Actinomycetota</taxon>
        <taxon>Actinomycetes</taxon>
        <taxon>Micromonosporales</taxon>
        <taxon>Micromonosporaceae</taxon>
        <taxon>Actinoplanes</taxon>
    </lineage>
</organism>
<dbReference type="RefSeq" id="WP_111652335.1">
    <property type="nucleotide sequence ID" value="NZ_JACHWI010000015.1"/>
</dbReference>
<protein>
    <submittedName>
        <fullName evidence="2">4-carboxymuconolactone decarboxylase</fullName>
    </submittedName>
</protein>
<dbReference type="GO" id="GO:0051920">
    <property type="term" value="F:peroxiredoxin activity"/>
    <property type="evidence" value="ECO:0007669"/>
    <property type="project" value="InterPro"/>
</dbReference>